<dbReference type="RefSeq" id="WP_046348433.1">
    <property type="nucleotide sequence ID" value="NZ_BBWU01000035.1"/>
</dbReference>
<dbReference type="EMBL" id="BBWU01000035">
    <property type="protein sequence ID" value="GAO39620.1"/>
    <property type="molecule type" value="Genomic_DNA"/>
</dbReference>
<evidence type="ECO:0000313" key="2">
    <source>
        <dbReference type="Proteomes" id="UP000033202"/>
    </source>
</evidence>
<gene>
    <name evidence="1" type="ORF">SCH01S_35_00550</name>
</gene>
<name>A0A0E9MR57_9SPHN</name>
<keyword evidence="2" id="KW-1185">Reference proteome</keyword>
<comment type="caution">
    <text evidence="1">The sequence shown here is derived from an EMBL/GenBank/DDBJ whole genome shotgun (WGS) entry which is preliminary data.</text>
</comment>
<organism evidence="1 2">
    <name type="scientific">Sphingomonas changbaiensis NBRC 104936</name>
    <dbReference type="NCBI Taxonomy" id="1219043"/>
    <lineage>
        <taxon>Bacteria</taxon>
        <taxon>Pseudomonadati</taxon>
        <taxon>Pseudomonadota</taxon>
        <taxon>Alphaproteobacteria</taxon>
        <taxon>Sphingomonadales</taxon>
        <taxon>Sphingomonadaceae</taxon>
        <taxon>Sphingomonas</taxon>
    </lineage>
</organism>
<dbReference type="STRING" id="1219043.SCH01S_35_00550"/>
<sequence>MLFHLSIEADDPKRVAEVLAEIWGGKALPFPPVGVGSWMAFHGADNGTMIEVYPRGTMLTETGADAVGTIGEKRRNNATHFAMSTDLAAERIYAIAEREGWNAKYCKRGGKFGVIEIWIDGCQMIEVLTAEMQREYLDCVTVENWTRMLKAGAPQPLAA</sequence>
<dbReference type="Proteomes" id="UP000033202">
    <property type="component" value="Unassembled WGS sequence"/>
</dbReference>
<proteinExistence type="predicted"/>
<accession>A0A0E9MR57</accession>
<evidence type="ECO:0000313" key="1">
    <source>
        <dbReference type="EMBL" id="GAO39620.1"/>
    </source>
</evidence>
<protein>
    <recommendedName>
        <fullName evidence="3">VOC domain-containing protein</fullName>
    </recommendedName>
</protein>
<dbReference type="OrthoDB" id="512901at2"/>
<dbReference type="AlphaFoldDB" id="A0A0E9MR57"/>
<reference evidence="1 2" key="1">
    <citation type="submission" date="2015-04" db="EMBL/GenBank/DDBJ databases">
        <title>Whole genome shotgun sequence of Sphingomonas changbaiensis NBRC 104936.</title>
        <authorList>
            <person name="Katano-Makiyama Y."/>
            <person name="Hosoyama A."/>
            <person name="Hashimoto M."/>
            <person name="Noguchi M."/>
            <person name="Tsuchikane K."/>
            <person name="Ohji S."/>
            <person name="Yamazoe A."/>
            <person name="Ichikawa N."/>
            <person name="Kimura A."/>
            <person name="Fujita N."/>
        </authorList>
    </citation>
    <scope>NUCLEOTIDE SEQUENCE [LARGE SCALE GENOMIC DNA]</scope>
    <source>
        <strain evidence="1 2">NBRC 104936</strain>
    </source>
</reference>
<evidence type="ECO:0008006" key="3">
    <source>
        <dbReference type="Google" id="ProtNLM"/>
    </source>
</evidence>